<reference evidence="1 2" key="1">
    <citation type="submission" date="2018-02" db="EMBL/GenBank/DDBJ databases">
        <title>Draft genome sequencing of Burkholderia cepacia Y14-15.</title>
        <authorList>
            <person name="Zheng B.-X."/>
        </authorList>
    </citation>
    <scope>NUCLEOTIDE SEQUENCE [LARGE SCALE GENOMIC DNA]</scope>
    <source>
        <strain evidence="1 2">Y14-15</strain>
    </source>
</reference>
<dbReference type="Proteomes" id="UP000238206">
    <property type="component" value="Unassembled WGS sequence"/>
</dbReference>
<comment type="caution">
    <text evidence="1">The sequence shown here is derived from an EMBL/GenBank/DDBJ whole genome shotgun (WGS) entry which is preliminary data.</text>
</comment>
<name>A0A2S8HWT0_BURCE</name>
<accession>A0A2S8HWT0</accession>
<dbReference type="Pfam" id="PF00657">
    <property type="entry name" value="Lipase_GDSL"/>
    <property type="match status" value="1"/>
</dbReference>
<dbReference type="EMBL" id="PUIQ01000130">
    <property type="protein sequence ID" value="PQP07010.1"/>
    <property type="molecule type" value="Genomic_DNA"/>
</dbReference>
<dbReference type="SUPFAM" id="SSF52266">
    <property type="entry name" value="SGNH hydrolase"/>
    <property type="match status" value="1"/>
</dbReference>
<evidence type="ECO:0000313" key="1">
    <source>
        <dbReference type="EMBL" id="PQP07010.1"/>
    </source>
</evidence>
<dbReference type="InterPro" id="IPR001087">
    <property type="entry name" value="GDSL"/>
</dbReference>
<dbReference type="Gene3D" id="3.40.50.1110">
    <property type="entry name" value="SGNH hydrolase"/>
    <property type="match status" value="1"/>
</dbReference>
<proteinExistence type="predicted"/>
<protein>
    <submittedName>
        <fullName evidence="1">Lipolytic protein</fullName>
    </submittedName>
</protein>
<dbReference type="InterPro" id="IPR036514">
    <property type="entry name" value="SGNH_hydro_sf"/>
</dbReference>
<evidence type="ECO:0000313" key="2">
    <source>
        <dbReference type="Proteomes" id="UP000238206"/>
    </source>
</evidence>
<dbReference type="InterPro" id="IPR050592">
    <property type="entry name" value="GDSL_lipolytic_enzyme"/>
</dbReference>
<sequence>MTAYATSATEITPALMSLDDMSLSPAGPLVDSVSSTAVGGPMPRTVQHGIDTYTYLRCWYRSSGDPLKPATNYEWARDPSSGDWYRISGYWWADGIAQWKNMFYSGTSHETLSAVCRKTLDAKGVRAELTQVVAANNARSFNYTVWTLDAASQSERVNKIVVFGDSLSDTQNMFNATQWRLPNRTSWYAGRFTNGPVWAEYLSSMLSLPMYNWAIGGSATDRYLVVPGLRQQVNSWQAYMQRAPNYRIENTLFAVFVGGNDFVNYGRTSEQAANAVHESIDKLASLGARRILILALPDVSRAPLFRTRGDSVHVANLVMDYNARLVDIVGTLRSRYGSTLRIEVFDTYSLFKDLFNRPAAYGFENATRACLDIGKPSALSYLTVQIPSADCRDPSRFVFWDALHPTTRTHALLAEQLASFVRRRFAN</sequence>
<dbReference type="AlphaFoldDB" id="A0A2S8HWT0"/>
<gene>
    <name evidence="1" type="ORF">C5615_38170</name>
</gene>
<dbReference type="CDD" id="cd01846">
    <property type="entry name" value="fatty_acyltransferase_like"/>
    <property type="match status" value="1"/>
</dbReference>
<organism evidence="1 2">
    <name type="scientific">Burkholderia cepacia</name>
    <name type="common">Pseudomonas cepacia</name>
    <dbReference type="NCBI Taxonomy" id="292"/>
    <lineage>
        <taxon>Bacteria</taxon>
        <taxon>Pseudomonadati</taxon>
        <taxon>Pseudomonadota</taxon>
        <taxon>Betaproteobacteria</taxon>
        <taxon>Burkholderiales</taxon>
        <taxon>Burkholderiaceae</taxon>
        <taxon>Burkholderia</taxon>
        <taxon>Burkholderia cepacia complex</taxon>
    </lineage>
</organism>
<dbReference type="GO" id="GO:0016788">
    <property type="term" value="F:hydrolase activity, acting on ester bonds"/>
    <property type="evidence" value="ECO:0007669"/>
    <property type="project" value="InterPro"/>
</dbReference>
<dbReference type="PANTHER" id="PTHR45642:SF141">
    <property type="entry name" value="SECRETED EFFECTOR PROTEIN SSEJ"/>
    <property type="match status" value="1"/>
</dbReference>
<dbReference type="PANTHER" id="PTHR45642">
    <property type="entry name" value="GDSL ESTERASE/LIPASE EXL3"/>
    <property type="match status" value="1"/>
</dbReference>